<dbReference type="SUPFAM" id="SSF56801">
    <property type="entry name" value="Acetyl-CoA synthetase-like"/>
    <property type="match status" value="1"/>
</dbReference>
<dbReference type="PROSITE" id="PS00455">
    <property type="entry name" value="AMP_BINDING"/>
    <property type="match status" value="1"/>
</dbReference>
<feature type="domain" description="AMP-binding enzyme C-terminal" evidence="2">
    <location>
        <begin position="438"/>
        <end position="516"/>
    </location>
</feature>
<organism evidence="3 4">
    <name type="scientific">Candidatus Litorirhabdus singularis</name>
    <dbReference type="NCBI Taxonomy" id="2518993"/>
    <lineage>
        <taxon>Bacteria</taxon>
        <taxon>Pseudomonadati</taxon>
        <taxon>Pseudomonadota</taxon>
        <taxon>Gammaproteobacteria</taxon>
        <taxon>Cellvibrionales</taxon>
        <taxon>Halieaceae</taxon>
        <taxon>Candidatus Litorirhabdus</taxon>
    </lineage>
</organism>
<dbReference type="Proteomes" id="UP001143362">
    <property type="component" value="Unassembled WGS sequence"/>
</dbReference>
<dbReference type="PANTHER" id="PTHR43767:SF1">
    <property type="entry name" value="NONRIBOSOMAL PEPTIDE SYNTHASE PES1 (EUROFUNG)-RELATED"/>
    <property type="match status" value="1"/>
</dbReference>
<proteinExistence type="predicted"/>
<dbReference type="Gene3D" id="3.40.50.12780">
    <property type="entry name" value="N-terminal domain of ligase-like"/>
    <property type="match status" value="1"/>
</dbReference>
<dbReference type="RefSeq" id="WP_279244825.1">
    <property type="nucleotide sequence ID" value="NZ_SHNN01000001.1"/>
</dbReference>
<feature type="domain" description="AMP-dependent synthetase/ligase" evidence="1">
    <location>
        <begin position="47"/>
        <end position="388"/>
    </location>
</feature>
<sequence length="540" mass="59600">MTELTLEDCAAQFRALERDNDFPADFRALLDRAVDCAGFGGGINCFDQERTLNAVELRDEVYRVADGLQRIGVGRGTHVAVMLLNCIEFPVTWLALGVLGAVQVAVNTGFTSRELDYTFNDADVEFLVVGQALLGPIENLQQRPAAITDARIIVVGATALPDYSSWQLMRDSGTVDYRPNWPISGQDLLNIQYTSGSTGLPKGCMLSQRSWLIFGCQSPALSKEGFSNILADHSFFYLDPQWQLVMALYSGATLHIPERLSSSKFVERVKAHSIEFTLFPRPIVGEYGEPEDVDNSLKLILAVASGVEGTRNIRRRFGCPVSDGFGMTEVGACLRVPDELDDPDLDGTCGIPGPFRECRIVNEEGVDVTPGQTGELWVRGEGLMLGYYNKPEATAEAFVGDWFRTGDLFTQNAKGYYRIVGRVKDMIRRSSENISALEVEQALTMVDGVKQVAVVAVPDDYRGEEVKAYLLLEDGESSVSVPPHRVLADCRDRLAVYKIPRFLEYVSDFPYTPSQKVAKAELVKQKADLREGAWDALSAD</sequence>
<dbReference type="Gene3D" id="3.30.300.30">
    <property type="match status" value="1"/>
</dbReference>
<dbReference type="InterPro" id="IPR042099">
    <property type="entry name" value="ANL_N_sf"/>
</dbReference>
<gene>
    <name evidence="3" type="ORF">EYC98_08175</name>
</gene>
<dbReference type="Pfam" id="PF00501">
    <property type="entry name" value="AMP-binding"/>
    <property type="match status" value="1"/>
</dbReference>
<dbReference type="PANTHER" id="PTHR43767">
    <property type="entry name" value="LONG-CHAIN-FATTY-ACID--COA LIGASE"/>
    <property type="match status" value="1"/>
</dbReference>
<dbReference type="InterPro" id="IPR020845">
    <property type="entry name" value="AMP-binding_CS"/>
</dbReference>
<dbReference type="EMBL" id="SHNN01000001">
    <property type="protein sequence ID" value="MCX2980851.1"/>
    <property type="molecule type" value="Genomic_DNA"/>
</dbReference>
<dbReference type="InterPro" id="IPR050237">
    <property type="entry name" value="ATP-dep_AMP-bd_enzyme"/>
</dbReference>
<evidence type="ECO:0000313" key="3">
    <source>
        <dbReference type="EMBL" id="MCX2980851.1"/>
    </source>
</evidence>
<accession>A0ABT3TGG3</accession>
<protein>
    <recommendedName>
        <fullName evidence="5">AMP-binding protein</fullName>
    </recommendedName>
</protein>
<dbReference type="InterPro" id="IPR000873">
    <property type="entry name" value="AMP-dep_synth/lig_dom"/>
</dbReference>
<reference evidence="3" key="1">
    <citation type="submission" date="2019-02" db="EMBL/GenBank/DDBJ databases">
        <authorList>
            <person name="Li S.-H."/>
        </authorList>
    </citation>
    <scope>NUCLEOTIDE SEQUENCE</scope>
    <source>
        <strain evidence="3">IMCC14734</strain>
    </source>
</reference>
<dbReference type="Pfam" id="PF13193">
    <property type="entry name" value="AMP-binding_C"/>
    <property type="match status" value="1"/>
</dbReference>
<evidence type="ECO:0008006" key="5">
    <source>
        <dbReference type="Google" id="ProtNLM"/>
    </source>
</evidence>
<dbReference type="InterPro" id="IPR025110">
    <property type="entry name" value="AMP-bd_C"/>
</dbReference>
<evidence type="ECO:0000259" key="2">
    <source>
        <dbReference type="Pfam" id="PF13193"/>
    </source>
</evidence>
<name>A0ABT3TGG3_9GAMM</name>
<keyword evidence="4" id="KW-1185">Reference proteome</keyword>
<comment type="caution">
    <text evidence="3">The sequence shown here is derived from an EMBL/GenBank/DDBJ whole genome shotgun (WGS) entry which is preliminary data.</text>
</comment>
<dbReference type="InterPro" id="IPR045851">
    <property type="entry name" value="AMP-bd_C_sf"/>
</dbReference>
<evidence type="ECO:0000259" key="1">
    <source>
        <dbReference type="Pfam" id="PF00501"/>
    </source>
</evidence>
<evidence type="ECO:0000313" key="4">
    <source>
        <dbReference type="Proteomes" id="UP001143362"/>
    </source>
</evidence>